<feature type="region of interest" description="Disordered" evidence="1">
    <location>
        <begin position="59"/>
        <end position="94"/>
    </location>
</feature>
<evidence type="ECO:0000256" key="1">
    <source>
        <dbReference type="SAM" id="MobiDB-lite"/>
    </source>
</evidence>
<reference evidence="2" key="1">
    <citation type="submission" date="2023-03" db="EMBL/GenBank/DDBJ databases">
        <authorList>
            <person name="Julca I."/>
        </authorList>
    </citation>
    <scope>NUCLEOTIDE SEQUENCE</scope>
</reference>
<evidence type="ECO:0000313" key="3">
    <source>
        <dbReference type="Proteomes" id="UP001161247"/>
    </source>
</evidence>
<accession>A0AAV1CUL3</accession>
<organism evidence="2 3">
    <name type="scientific">Oldenlandia corymbosa var. corymbosa</name>
    <dbReference type="NCBI Taxonomy" id="529605"/>
    <lineage>
        <taxon>Eukaryota</taxon>
        <taxon>Viridiplantae</taxon>
        <taxon>Streptophyta</taxon>
        <taxon>Embryophyta</taxon>
        <taxon>Tracheophyta</taxon>
        <taxon>Spermatophyta</taxon>
        <taxon>Magnoliopsida</taxon>
        <taxon>eudicotyledons</taxon>
        <taxon>Gunneridae</taxon>
        <taxon>Pentapetalae</taxon>
        <taxon>asterids</taxon>
        <taxon>lamiids</taxon>
        <taxon>Gentianales</taxon>
        <taxon>Rubiaceae</taxon>
        <taxon>Rubioideae</taxon>
        <taxon>Spermacoceae</taxon>
        <taxon>Hedyotis-Oldenlandia complex</taxon>
        <taxon>Oldenlandia</taxon>
    </lineage>
</organism>
<proteinExistence type="predicted"/>
<evidence type="ECO:0000313" key="2">
    <source>
        <dbReference type="EMBL" id="CAI9098237.1"/>
    </source>
</evidence>
<dbReference type="AlphaFoldDB" id="A0AAV1CUL3"/>
<dbReference type="EMBL" id="OX459120">
    <property type="protein sequence ID" value="CAI9098237.1"/>
    <property type="molecule type" value="Genomic_DNA"/>
</dbReference>
<name>A0AAV1CUL3_OLDCO</name>
<gene>
    <name evidence="2" type="ORF">OLC1_LOCUS8508</name>
</gene>
<dbReference type="Proteomes" id="UP001161247">
    <property type="component" value="Chromosome 3"/>
</dbReference>
<keyword evidence="3" id="KW-1185">Reference proteome</keyword>
<protein>
    <submittedName>
        <fullName evidence="2">OLC1v1034848C1</fullName>
    </submittedName>
</protein>
<sequence>MEQAMSYSIVVRSLGRNFTFAAIKKTCLALWKPEGDINLVDSIDGYHEDNGAQSMTVVTNGQEEKEGPPPTASESLEKSARVSMQLKPTPNISE</sequence>